<dbReference type="Gene3D" id="3.30.70.360">
    <property type="match status" value="1"/>
</dbReference>
<feature type="signal peptide" evidence="3">
    <location>
        <begin position="1"/>
        <end position="23"/>
    </location>
</feature>
<dbReference type="InterPro" id="IPR002933">
    <property type="entry name" value="Peptidase_M20"/>
</dbReference>
<keyword evidence="2" id="KW-0479">Metal-binding</keyword>
<keyword evidence="2" id="KW-0464">Manganese</keyword>
<feature type="binding site" evidence="2">
    <location>
        <position position="139"/>
    </location>
    <ligand>
        <name>Mn(2+)</name>
        <dbReference type="ChEBI" id="CHEBI:29035"/>
        <label>2</label>
    </ligand>
</feature>
<keyword evidence="3" id="KW-0732">Signal</keyword>
<evidence type="ECO:0000256" key="1">
    <source>
        <dbReference type="ARBA" id="ARBA00022801"/>
    </source>
</evidence>
<reference evidence="5 6" key="1">
    <citation type="journal article" date="2016" name="Int. J. Syst. Evol. Microbiol.">
        <title>Acidipila dinghuensis sp. nov., an acidobacterium isolated from forest soil.</title>
        <authorList>
            <person name="Jiang Y.W."/>
            <person name="Wang J."/>
            <person name="Chen M.H."/>
            <person name="Lv Y.Y."/>
            <person name="Qiu L.H."/>
        </authorList>
    </citation>
    <scope>NUCLEOTIDE SEQUENCE [LARGE SCALE GENOMIC DNA]</scope>
    <source>
        <strain evidence="5 6">DHOF10</strain>
    </source>
</reference>
<dbReference type="GO" id="GO:0050118">
    <property type="term" value="F:N-acetyldiaminopimelate deacetylase activity"/>
    <property type="evidence" value="ECO:0007669"/>
    <property type="project" value="UniProtKB-ARBA"/>
</dbReference>
<dbReference type="GO" id="GO:0019877">
    <property type="term" value="P:diaminopimelate biosynthetic process"/>
    <property type="evidence" value="ECO:0007669"/>
    <property type="project" value="UniProtKB-ARBA"/>
</dbReference>
<accession>A0A4V1NVW8</accession>
<dbReference type="FunFam" id="3.30.70.360:FF:000001">
    <property type="entry name" value="N-acetyldiaminopimelate deacetylase"/>
    <property type="match status" value="1"/>
</dbReference>
<dbReference type="SUPFAM" id="SSF55031">
    <property type="entry name" value="Bacterial exopeptidase dimerisation domain"/>
    <property type="match status" value="1"/>
</dbReference>
<keyword evidence="1 5" id="KW-0378">Hydrolase</keyword>
<feature type="binding site" evidence="2">
    <location>
        <position position="141"/>
    </location>
    <ligand>
        <name>Mn(2+)</name>
        <dbReference type="ChEBI" id="CHEBI:29035"/>
        <label>2</label>
    </ligand>
</feature>
<evidence type="ECO:0000313" key="5">
    <source>
        <dbReference type="EMBL" id="RXS97372.1"/>
    </source>
</evidence>
<evidence type="ECO:0000256" key="3">
    <source>
        <dbReference type="SAM" id="SignalP"/>
    </source>
</evidence>
<comment type="caution">
    <text evidence="5">The sequence shown here is derived from an EMBL/GenBank/DDBJ whole genome shotgun (WGS) entry which is preliminary data.</text>
</comment>
<comment type="cofactor">
    <cofactor evidence="2">
        <name>Mn(2+)</name>
        <dbReference type="ChEBI" id="CHEBI:29035"/>
    </cofactor>
    <text evidence="2">The Mn(2+) ion enhances activity.</text>
</comment>
<dbReference type="OrthoDB" id="9776731at2"/>
<organism evidence="5 6">
    <name type="scientific">Silvibacterium dinghuense</name>
    <dbReference type="NCBI Taxonomy" id="1560006"/>
    <lineage>
        <taxon>Bacteria</taxon>
        <taxon>Pseudomonadati</taxon>
        <taxon>Acidobacteriota</taxon>
        <taxon>Terriglobia</taxon>
        <taxon>Terriglobales</taxon>
        <taxon>Acidobacteriaceae</taxon>
        <taxon>Silvibacterium</taxon>
    </lineage>
</organism>
<dbReference type="EMBL" id="SDMK01000001">
    <property type="protein sequence ID" value="RXS97372.1"/>
    <property type="molecule type" value="Genomic_DNA"/>
</dbReference>
<proteinExistence type="predicted"/>
<dbReference type="Proteomes" id="UP000290253">
    <property type="component" value="Unassembled WGS sequence"/>
</dbReference>
<dbReference type="GO" id="GO:0046872">
    <property type="term" value="F:metal ion binding"/>
    <property type="evidence" value="ECO:0007669"/>
    <property type="project" value="UniProtKB-KW"/>
</dbReference>
<evidence type="ECO:0000259" key="4">
    <source>
        <dbReference type="Pfam" id="PF07687"/>
    </source>
</evidence>
<dbReference type="PIRSF" id="PIRSF005962">
    <property type="entry name" value="Pept_M20D_amidohydro"/>
    <property type="match status" value="1"/>
</dbReference>
<feature type="binding site" evidence="2">
    <location>
        <position position="202"/>
    </location>
    <ligand>
        <name>Mn(2+)</name>
        <dbReference type="ChEBI" id="CHEBI:29035"/>
        <label>2</label>
    </ligand>
</feature>
<dbReference type="RefSeq" id="WP_129207151.1">
    <property type="nucleotide sequence ID" value="NZ_BMGU01000001.1"/>
</dbReference>
<evidence type="ECO:0000313" key="6">
    <source>
        <dbReference type="Proteomes" id="UP000290253"/>
    </source>
</evidence>
<dbReference type="PANTHER" id="PTHR11014">
    <property type="entry name" value="PEPTIDASE M20 FAMILY MEMBER"/>
    <property type="match status" value="1"/>
</dbReference>
<dbReference type="AlphaFoldDB" id="A0A4V1NVW8"/>
<feature type="chain" id="PRO_5020903554" evidence="3">
    <location>
        <begin position="24"/>
        <end position="448"/>
    </location>
</feature>
<feature type="binding site" evidence="2">
    <location>
        <position position="417"/>
    </location>
    <ligand>
        <name>Mn(2+)</name>
        <dbReference type="ChEBI" id="CHEBI:29035"/>
        <label>2</label>
    </ligand>
</feature>
<dbReference type="SUPFAM" id="SSF53187">
    <property type="entry name" value="Zn-dependent exopeptidases"/>
    <property type="match status" value="1"/>
</dbReference>
<protein>
    <submittedName>
        <fullName evidence="5">Amidohydrolase</fullName>
    </submittedName>
</protein>
<dbReference type="Pfam" id="PF07687">
    <property type="entry name" value="M20_dimer"/>
    <property type="match status" value="1"/>
</dbReference>
<gene>
    <name evidence="5" type="ORF">ESZ00_05560</name>
</gene>
<dbReference type="Pfam" id="PF01546">
    <property type="entry name" value="Peptidase_M20"/>
    <property type="match status" value="1"/>
</dbReference>
<name>A0A4V1NVW8_9BACT</name>
<dbReference type="PANTHER" id="PTHR11014:SF63">
    <property type="entry name" value="METALLOPEPTIDASE, PUTATIVE (AFU_ORTHOLOGUE AFUA_6G09600)-RELATED"/>
    <property type="match status" value="1"/>
</dbReference>
<sequence>MPQPRFLLPALAGFLACTLSASAQTTAQSVDADLPSLLSTYKDIHSHPELSHHEERTSALLSGDLRKLGYDVTERVGRYEDGSQAYGVVAILKNGSGPQLLVRADMDALPVEEKTGLPYASHVRGINAQGADVPVMHACGHDIHVTVLLGFAKQMIEQKSAWHGTLMLIGQPSEETIDGARAMLADHLYERFGKPDFILSEHDASDYPTGSIAIKPGPLAASSTSIDVVMRGKGGHGAAPELTKDPVLMAAEFIVQLQTVVSRQIDPQQPAVITVGQIHGGTKRNIIPDEVSMGLTMRAYDETTRLAMIEDLKRIANGIAIGYGVPEDRMPIVTVSQTEITPATLNDPALEARLHASAVKALGAAHVLDASAFMGSEDVGVFRLNNTIPGVMFALGASDPDKLAAAHKAGTELPGPHSALFAPVPEPTIRTGVTAMTAMAIGLLQPKA</sequence>
<dbReference type="Gene3D" id="3.40.630.10">
    <property type="entry name" value="Zn peptidases"/>
    <property type="match status" value="1"/>
</dbReference>
<evidence type="ECO:0000256" key="2">
    <source>
        <dbReference type="PIRSR" id="PIRSR005962-1"/>
    </source>
</evidence>
<dbReference type="PROSITE" id="PS51257">
    <property type="entry name" value="PROKAR_LIPOPROTEIN"/>
    <property type="match status" value="1"/>
</dbReference>
<keyword evidence="6" id="KW-1185">Reference proteome</keyword>
<feature type="domain" description="Peptidase M20 dimerisation" evidence="4">
    <location>
        <begin position="224"/>
        <end position="318"/>
    </location>
</feature>
<dbReference type="InterPro" id="IPR011650">
    <property type="entry name" value="Peptidase_M20_dimer"/>
</dbReference>
<dbReference type="InterPro" id="IPR036264">
    <property type="entry name" value="Bact_exopeptidase_dim_dom"/>
</dbReference>
<feature type="binding site" evidence="2">
    <location>
        <position position="175"/>
    </location>
    <ligand>
        <name>Mn(2+)</name>
        <dbReference type="ChEBI" id="CHEBI:29035"/>
        <label>2</label>
    </ligand>
</feature>
<dbReference type="NCBIfam" id="TIGR01891">
    <property type="entry name" value="amidohydrolases"/>
    <property type="match status" value="1"/>
</dbReference>
<dbReference type="InterPro" id="IPR017439">
    <property type="entry name" value="Amidohydrolase"/>
</dbReference>